<reference evidence="1 2" key="1">
    <citation type="journal article" date="2022" name="Plant J.">
        <title>Chromosome-level genome of Camellia lanceoleosa provides a valuable resource for understanding genome evolution and self-incompatibility.</title>
        <authorList>
            <person name="Gong W."/>
            <person name="Xiao S."/>
            <person name="Wang L."/>
            <person name="Liao Z."/>
            <person name="Chang Y."/>
            <person name="Mo W."/>
            <person name="Hu G."/>
            <person name="Li W."/>
            <person name="Zhao G."/>
            <person name="Zhu H."/>
            <person name="Hu X."/>
            <person name="Ji K."/>
            <person name="Xiang X."/>
            <person name="Song Q."/>
            <person name="Yuan D."/>
            <person name="Jin S."/>
            <person name="Zhang L."/>
        </authorList>
    </citation>
    <scope>NUCLEOTIDE SEQUENCE [LARGE SCALE GENOMIC DNA]</scope>
    <source>
        <strain evidence="1">SQ_2022a</strain>
    </source>
</reference>
<gene>
    <name evidence="1" type="ORF">LOK49_LG01G00429</name>
</gene>
<name>A0ACC0J082_9ERIC</name>
<evidence type="ECO:0000313" key="1">
    <source>
        <dbReference type="EMBL" id="KAI8031592.1"/>
    </source>
</evidence>
<keyword evidence="2" id="KW-1185">Reference proteome</keyword>
<dbReference type="Proteomes" id="UP001060215">
    <property type="component" value="Chromosome 1"/>
</dbReference>
<sequence length="100" mass="11235">MITLMQDFAEMVECLHVEDALSGSVYMIHGETPCWELEKMDKDQVTGGVTTCDIEVTDVSSDSAMSLTLNWEIFISHPILALQWTARVVLECVTWLSLKP</sequence>
<protein>
    <submittedName>
        <fullName evidence="1">Uncharacterized protein</fullName>
    </submittedName>
</protein>
<evidence type="ECO:0000313" key="2">
    <source>
        <dbReference type="Proteomes" id="UP001060215"/>
    </source>
</evidence>
<organism evidence="1 2">
    <name type="scientific">Camellia lanceoleosa</name>
    <dbReference type="NCBI Taxonomy" id="1840588"/>
    <lineage>
        <taxon>Eukaryota</taxon>
        <taxon>Viridiplantae</taxon>
        <taxon>Streptophyta</taxon>
        <taxon>Embryophyta</taxon>
        <taxon>Tracheophyta</taxon>
        <taxon>Spermatophyta</taxon>
        <taxon>Magnoliopsida</taxon>
        <taxon>eudicotyledons</taxon>
        <taxon>Gunneridae</taxon>
        <taxon>Pentapetalae</taxon>
        <taxon>asterids</taxon>
        <taxon>Ericales</taxon>
        <taxon>Theaceae</taxon>
        <taxon>Camellia</taxon>
    </lineage>
</organism>
<accession>A0ACC0J082</accession>
<proteinExistence type="predicted"/>
<comment type="caution">
    <text evidence="1">The sequence shown here is derived from an EMBL/GenBank/DDBJ whole genome shotgun (WGS) entry which is preliminary data.</text>
</comment>
<dbReference type="EMBL" id="CM045758">
    <property type="protein sequence ID" value="KAI8031592.1"/>
    <property type="molecule type" value="Genomic_DNA"/>
</dbReference>